<dbReference type="RefSeq" id="WP_034721690.1">
    <property type="nucleotide sequence ID" value="NZ_AWQS01000324.1"/>
</dbReference>
<gene>
    <name evidence="3" type="ORF">N864_15605</name>
</gene>
<proteinExistence type="predicted"/>
<dbReference type="Proteomes" id="UP000019494">
    <property type="component" value="Unassembled WGS sequence"/>
</dbReference>
<comment type="caution">
    <text evidence="3">The sequence shown here is derived from an EMBL/GenBank/DDBJ whole genome shotgun (WGS) entry which is preliminary data.</text>
</comment>
<organism evidence="3 4">
    <name type="scientific">Intrasporangium chromatireducens Q5-1</name>
    <dbReference type="NCBI Taxonomy" id="584657"/>
    <lineage>
        <taxon>Bacteria</taxon>
        <taxon>Bacillati</taxon>
        <taxon>Actinomycetota</taxon>
        <taxon>Actinomycetes</taxon>
        <taxon>Micrococcales</taxon>
        <taxon>Intrasporangiaceae</taxon>
        <taxon>Intrasporangium</taxon>
    </lineage>
</organism>
<accession>W9GDJ7</accession>
<evidence type="ECO:0008006" key="5">
    <source>
        <dbReference type="Google" id="ProtNLM"/>
    </source>
</evidence>
<keyword evidence="2" id="KW-1133">Transmembrane helix</keyword>
<keyword evidence="2" id="KW-0472">Membrane</keyword>
<evidence type="ECO:0000256" key="1">
    <source>
        <dbReference type="SAM" id="MobiDB-lite"/>
    </source>
</evidence>
<dbReference type="AlphaFoldDB" id="W9GDJ7"/>
<dbReference type="EMBL" id="AWQS01000324">
    <property type="protein sequence ID" value="EWT04135.1"/>
    <property type="molecule type" value="Genomic_DNA"/>
</dbReference>
<sequence>MTSNRDNQPGGGGLLMAAGAGLLMVACCALPALIAGGVLAGIGGFLRNPWVIGAGIALLGLAVLTTTRRHHGPGGSEDCCPPSSPGTRTDHSTTTKDIHHR</sequence>
<keyword evidence="2" id="KW-0812">Transmembrane</keyword>
<evidence type="ECO:0000313" key="4">
    <source>
        <dbReference type="Proteomes" id="UP000019494"/>
    </source>
</evidence>
<feature type="transmembrane region" description="Helical" evidence="2">
    <location>
        <begin position="12"/>
        <end position="42"/>
    </location>
</feature>
<evidence type="ECO:0000313" key="3">
    <source>
        <dbReference type="EMBL" id="EWT04135.1"/>
    </source>
</evidence>
<name>W9GDJ7_9MICO</name>
<feature type="compositionally biased region" description="Basic and acidic residues" evidence="1">
    <location>
        <begin position="88"/>
        <end position="101"/>
    </location>
</feature>
<protein>
    <recommendedName>
        <fullName evidence="5">Mercury transporter</fullName>
    </recommendedName>
</protein>
<feature type="region of interest" description="Disordered" evidence="1">
    <location>
        <begin position="69"/>
        <end position="101"/>
    </location>
</feature>
<evidence type="ECO:0000256" key="2">
    <source>
        <dbReference type="SAM" id="Phobius"/>
    </source>
</evidence>
<keyword evidence="4" id="KW-1185">Reference proteome</keyword>
<reference evidence="4" key="1">
    <citation type="submission" date="2013-08" db="EMBL/GenBank/DDBJ databases">
        <title>Intrasporangium oryzae NRRL B-24470.</title>
        <authorList>
            <person name="Liu H."/>
            <person name="Wang G."/>
        </authorList>
    </citation>
    <scope>NUCLEOTIDE SEQUENCE [LARGE SCALE GENOMIC DNA]</scope>
    <source>
        <strain evidence="4">Q5-1</strain>
    </source>
</reference>
<dbReference type="PROSITE" id="PS51257">
    <property type="entry name" value="PROKAR_LIPOPROTEIN"/>
    <property type="match status" value="1"/>
</dbReference>
<feature type="transmembrane region" description="Helical" evidence="2">
    <location>
        <begin position="48"/>
        <end position="66"/>
    </location>
</feature>